<evidence type="ECO:0000259" key="5">
    <source>
        <dbReference type="Pfam" id="PF00916"/>
    </source>
</evidence>
<organism evidence="6 7">
    <name type="scientific">Ataeniobius toweri</name>
    <dbReference type="NCBI Taxonomy" id="208326"/>
    <lineage>
        <taxon>Eukaryota</taxon>
        <taxon>Metazoa</taxon>
        <taxon>Chordata</taxon>
        <taxon>Craniata</taxon>
        <taxon>Vertebrata</taxon>
        <taxon>Euteleostomi</taxon>
        <taxon>Actinopterygii</taxon>
        <taxon>Neopterygii</taxon>
        <taxon>Teleostei</taxon>
        <taxon>Neoteleostei</taxon>
        <taxon>Acanthomorphata</taxon>
        <taxon>Ovalentaria</taxon>
        <taxon>Atherinomorphae</taxon>
        <taxon>Cyprinodontiformes</taxon>
        <taxon>Goodeidae</taxon>
        <taxon>Ataeniobius</taxon>
    </lineage>
</organism>
<evidence type="ECO:0000313" key="7">
    <source>
        <dbReference type="Proteomes" id="UP001345963"/>
    </source>
</evidence>
<feature type="domain" description="SLC26A/SulP transporter" evidence="5">
    <location>
        <begin position="28"/>
        <end position="99"/>
    </location>
</feature>
<keyword evidence="2" id="KW-0812">Transmembrane</keyword>
<dbReference type="InterPro" id="IPR011547">
    <property type="entry name" value="SLC26A/SulP_dom"/>
</dbReference>
<dbReference type="InterPro" id="IPR001902">
    <property type="entry name" value="SLC26A/SulP_fam"/>
</dbReference>
<comment type="caution">
    <text evidence="6">The sequence shown here is derived from an EMBL/GenBank/DDBJ whole genome shotgun (WGS) entry which is preliminary data.</text>
</comment>
<dbReference type="Proteomes" id="UP001345963">
    <property type="component" value="Unassembled WGS sequence"/>
</dbReference>
<keyword evidence="3" id="KW-1133">Transmembrane helix</keyword>
<dbReference type="Pfam" id="PF00916">
    <property type="entry name" value="Sulfate_transp"/>
    <property type="match status" value="1"/>
</dbReference>
<reference evidence="6 7" key="1">
    <citation type="submission" date="2021-07" db="EMBL/GenBank/DDBJ databases">
        <authorList>
            <person name="Palmer J.M."/>
        </authorList>
    </citation>
    <scope>NUCLEOTIDE SEQUENCE [LARGE SCALE GENOMIC DNA]</scope>
    <source>
        <strain evidence="6 7">AT_MEX2019</strain>
        <tissue evidence="6">Muscle</tissue>
    </source>
</reference>
<evidence type="ECO:0000256" key="4">
    <source>
        <dbReference type="ARBA" id="ARBA00023136"/>
    </source>
</evidence>
<evidence type="ECO:0000256" key="2">
    <source>
        <dbReference type="ARBA" id="ARBA00022692"/>
    </source>
</evidence>
<gene>
    <name evidence="6" type="ORF">ATANTOWER_030227</name>
</gene>
<evidence type="ECO:0000313" key="6">
    <source>
        <dbReference type="EMBL" id="MED6234447.1"/>
    </source>
</evidence>
<keyword evidence="4" id="KW-0472">Membrane</keyword>
<dbReference type="EMBL" id="JAHUTI010008052">
    <property type="protein sequence ID" value="MED6234447.1"/>
    <property type="molecule type" value="Genomic_DNA"/>
</dbReference>
<protein>
    <recommendedName>
        <fullName evidence="5">SLC26A/SulP transporter domain-containing protein</fullName>
    </recommendedName>
</protein>
<evidence type="ECO:0000256" key="1">
    <source>
        <dbReference type="ARBA" id="ARBA00004141"/>
    </source>
</evidence>
<proteinExistence type="predicted"/>
<sequence length="145" mass="15745">MVGSVTERLAPDEIFLTTNGTNLTSEVDIAARDSYRVQVAATTTVLGGLIQVLLGVIKFGFVGTYLSEPLVRGYTSAAAAHALVAQLKHLFGVSPRRYSGPLSQVYVPKRNWTEGHSALMSLCRQTDITLQTGSKSVIRSRDHMH</sequence>
<evidence type="ECO:0000256" key="3">
    <source>
        <dbReference type="ARBA" id="ARBA00022989"/>
    </source>
</evidence>
<accession>A0ABU7A8Y2</accession>
<dbReference type="PANTHER" id="PTHR11814">
    <property type="entry name" value="SULFATE TRANSPORTER"/>
    <property type="match status" value="1"/>
</dbReference>
<comment type="subcellular location">
    <subcellularLocation>
        <location evidence="1">Membrane</location>
        <topology evidence="1">Multi-pass membrane protein</topology>
    </subcellularLocation>
</comment>
<name>A0ABU7A8Y2_9TELE</name>
<keyword evidence="7" id="KW-1185">Reference proteome</keyword>